<protein>
    <recommendedName>
        <fullName evidence="7">threonine ammonia-lyase</fullName>
        <ecNumber evidence="7">4.3.1.19</ecNumber>
    </recommendedName>
    <alternativeName>
        <fullName evidence="12">Threonine deaminase</fullName>
    </alternativeName>
</protein>
<evidence type="ECO:0000256" key="12">
    <source>
        <dbReference type="ARBA" id="ARBA00031427"/>
    </source>
</evidence>
<evidence type="ECO:0000256" key="5">
    <source>
        <dbReference type="ARBA" id="ARBA00001946"/>
    </source>
</evidence>
<dbReference type="FunFam" id="3.40.50.1100:FF:000005">
    <property type="entry name" value="Threonine dehydratase catabolic"/>
    <property type="match status" value="1"/>
</dbReference>
<dbReference type="EMBL" id="CP053586">
    <property type="protein sequence ID" value="WNZ26636.1"/>
    <property type="molecule type" value="Genomic_DNA"/>
</dbReference>
<evidence type="ECO:0000256" key="10">
    <source>
        <dbReference type="ARBA" id="ARBA00023239"/>
    </source>
</evidence>
<comment type="function">
    <text evidence="11">Catalyzes the anaerobic formation of alpha-ketobutyrate and ammonia from threonine in a two-step reaction. The first step involved a dehydration of threonine and a production of enamine intermediates (aminocrotonate), which tautomerizes to its imine form (iminobutyrate). Both intermediates are unstable and short-lived. The second step is the nonenzymatic hydrolysis of the enamine/imine intermediates to form 2-ketobutyrate and free ammonia. In the low water environment of the cell, the second step is accelerated by RidA.</text>
</comment>
<dbReference type="FunFam" id="3.40.50.1100:FF:000007">
    <property type="entry name" value="L-threonine dehydratase catabolic TdcB"/>
    <property type="match status" value="1"/>
</dbReference>
<proteinExistence type="inferred from homology"/>
<evidence type="ECO:0000256" key="4">
    <source>
        <dbReference type="ARBA" id="ARBA00001936"/>
    </source>
</evidence>
<dbReference type="InterPro" id="IPR000634">
    <property type="entry name" value="Ser/Thr_deHydtase_PyrdxlP-BS"/>
</dbReference>
<comment type="cofactor">
    <cofactor evidence="2">
        <name>Ca(2+)</name>
        <dbReference type="ChEBI" id="CHEBI:29108"/>
    </cofactor>
</comment>
<keyword evidence="8" id="KW-0460">Magnesium</keyword>
<dbReference type="InterPro" id="IPR001926">
    <property type="entry name" value="TrpB-like_PALP"/>
</dbReference>
<comment type="cofactor">
    <cofactor evidence="5">
        <name>Mg(2+)</name>
        <dbReference type="ChEBI" id="CHEBI:18420"/>
    </cofactor>
</comment>
<dbReference type="GO" id="GO:0030378">
    <property type="term" value="F:serine racemase activity"/>
    <property type="evidence" value="ECO:0007669"/>
    <property type="project" value="TreeGrafter"/>
</dbReference>
<keyword evidence="10 14" id="KW-0456">Lyase</keyword>
<comment type="similarity">
    <text evidence="6">Belongs to the serine/threonine dehydratase family.</text>
</comment>
<evidence type="ECO:0000256" key="1">
    <source>
        <dbReference type="ARBA" id="ARBA00001274"/>
    </source>
</evidence>
<dbReference type="PROSITE" id="PS00165">
    <property type="entry name" value="DEHYDRATASE_SER_THR"/>
    <property type="match status" value="1"/>
</dbReference>
<dbReference type="PANTHER" id="PTHR43050">
    <property type="entry name" value="SERINE / THREONINE RACEMASE FAMILY MEMBER"/>
    <property type="match status" value="1"/>
</dbReference>
<evidence type="ECO:0000256" key="3">
    <source>
        <dbReference type="ARBA" id="ARBA00001933"/>
    </source>
</evidence>
<dbReference type="CDD" id="cd01562">
    <property type="entry name" value="Thr-dehyd"/>
    <property type="match status" value="1"/>
</dbReference>
<evidence type="ECO:0000313" key="14">
    <source>
        <dbReference type="EMBL" id="WNZ26636.1"/>
    </source>
</evidence>
<dbReference type="GO" id="GO:0004794">
    <property type="term" value="F:threonine deaminase activity"/>
    <property type="evidence" value="ECO:0007669"/>
    <property type="project" value="UniProtKB-EC"/>
</dbReference>
<comment type="cofactor">
    <cofactor evidence="3">
        <name>pyridoxal 5'-phosphate</name>
        <dbReference type="ChEBI" id="CHEBI:597326"/>
    </cofactor>
</comment>
<sequence length="330" mass="35102">MDPSPQAPSTTPVTDPVTYTDIAAAAQRLAGQAHLTPVLTSRTVNQRTQNQVFFKCENFQRTGSFKFRGAYNALAQLSSEQRQRGVLTYSSGNHAQAVALAGTLLGISTTIIMPEDAPAVKQAATLGYGAEVVLYDRSEVSREALARQLAAERGGVVLPPFDHPHVVAGQGTAGKELFEQVGELDLLLVCCGGGGLLSGCAISAAALAPNCRVVGVEPENGDDVTRSFYSKTIQTVHNPDTIADGARTPAPGQVTFPLILQYVHEMLTVPDEALLRTMFFLWERLKIVVEPTGALAATTLLEGMVDQTNARIGVIISGGNVDLKQIAKYL</sequence>
<comment type="cofactor">
    <cofactor evidence="4">
        <name>Mn(2+)</name>
        <dbReference type="ChEBI" id="CHEBI:29035"/>
    </cofactor>
</comment>
<gene>
    <name evidence="14" type="ORF">HJG54_16275</name>
</gene>
<dbReference type="PANTHER" id="PTHR43050:SF1">
    <property type="entry name" value="SERINE RACEMASE"/>
    <property type="match status" value="1"/>
</dbReference>
<dbReference type="GO" id="GO:0003941">
    <property type="term" value="F:L-serine ammonia-lyase activity"/>
    <property type="evidence" value="ECO:0007669"/>
    <property type="project" value="TreeGrafter"/>
</dbReference>
<dbReference type="GO" id="GO:0000287">
    <property type="term" value="F:magnesium ion binding"/>
    <property type="evidence" value="ECO:0007669"/>
    <property type="project" value="TreeGrafter"/>
</dbReference>
<name>A0AA96WQ18_9CYAN</name>
<evidence type="ECO:0000256" key="8">
    <source>
        <dbReference type="ARBA" id="ARBA00022842"/>
    </source>
</evidence>
<dbReference type="Pfam" id="PF00291">
    <property type="entry name" value="PALP"/>
    <property type="match status" value="1"/>
</dbReference>
<dbReference type="GO" id="GO:0018114">
    <property type="term" value="F:threonine racemase activity"/>
    <property type="evidence" value="ECO:0007669"/>
    <property type="project" value="TreeGrafter"/>
</dbReference>
<dbReference type="AlphaFoldDB" id="A0AA96WQ18"/>
<dbReference type="Gene3D" id="3.40.50.1100">
    <property type="match status" value="2"/>
</dbReference>
<dbReference type="GO" id="GO:0030170">
    <property type="term" value="F:pyridoxal phosphate binding"/>
    <property type="evidence" value="ECO:0007669"/>
    <property type="project" value="InterPro"/>
</dbReference>
<evidence type="ECO:0000259" key="13">
    <source>
        <dbReference type="Pfam" id="PF00291"/>
    </source>
</evidence>
<accession>A0AA96WQ18</accession>
<evidence type="ECO:0000256" key="7">
    <source>
        <dbReference type="ARBA" id="ARBA00012096"/>
    </source>
</evidence>
<comment type="catalytic activity">
    <reaction evidence="1">
        <text>L-threonine = 2-oxobutanoate + NH4(+)</text>
        <dbReference type="Rhea" id="RHEA:22108"/>
        <dbReference type="ChEBI" id="CHEBI:16763"/>
        <dbReference type="ChEBI" id="CHEBI:28938"/>
        <dbReference type="ChEBI" id="CHEBI:57926"/>
        <dbReference type="EC" id="4.3.1.19"/>
    </reaction>
</comment>
<dbReference type="GO" id="GO:0005524">
    <property type="term" value="F:ATP binding"/>
    <property type="evidence" value="ECO:0007669"/>
    <property type="project" value="TreeGrafter"/>
</dbReference>
<dbReference type="GO" id="GO:0070179">
    <property type="term" value="P:D-serine biosynthetic process"/>
    <property type="evidence" value="ECO:0007669"/>
    <property type="project" value="TreeGrafter"/>
</dbReference>
<feature type="domain" description="Tryptophan synthase beta chain-like PALP" evidence="13">
    <location>
        <begin position="36"/>
        <end position="318"/>
    </location>
</feature>
<evidence type="ECO:0000256" key="9">
    <source>
        <dbReference type="ARBA" id="ARBA00022898"/>
    </source>
</evidence>
<evidence type="ECO:0000256" key="6">
    <source>
        <dbReference type="ARBA" id="ARBA00010869"/>
    </source>
</evidence>
<evidence type="ECO:0000256" key="2">
    <source>
        <dbReference type="ARBA" id="ARBA00001913"/>
    </source>
</evidence>
<reference evidence="14" key="1">
    <citation type="submission" date="2020-05" db="EMBL/GenBank/DDBJ databases">
        <authorList>
            <person name="Zhu T."/>
            <person name="Keshari N."/>
            <person name="Lu X."/>
        </authorList>
    </citation>
    <scope>NUCLEOTIDE SEQUENCE</scope>
    <source>
        <strain evidence="14">NK1-12</strain>
    </source>
</reference>
<dbReference type="SUPFAM" id="SSF53686">
    <property type="entry name" value="Tryptophan synthase beta subunit-like PLP-dependent enzymes"/>
    <property type="match status" value="1"/>
</dbReference>
<evidence type="ECO:0000256" key="11">
    <source>
        <dbReference type="ARBA" id="ARBA00025527"/>
    </source>
</evidence>
<dbReference type="InterPro" id="IPR036052">
    <property type="entry name" value="TrpB-like_PALP_sf"/>
</dbReference>
<dbReference type="NCBIfam" id="NF005454">
    <property type="entry name" value="PRK07048.1"/>
    <property type="match status" value="1"/>
</dbReference>
<keyword evidence="9" id="KW-0663">Pyridoxal phosphate</keyword>
<dbReference type="EC" id="4.3.1.19" evidence="7"/>
<organism evidence="14">
    <name type="scientific">Leptolyngbya sp. NK1-12</name>
    <dbReference type="NCBI Taxonomy" id="2547451"/>
    <lineage>
        <taxon>Bacteria</taxon>
        <taxon>Bacillati</taxon>
        <taxon>Cyanobacteriota</taxon>
        <taxon>Cyanophyceae</taxon>
        <taxon>Leptolyngbyales</taxon>
        <taxon>Leptolyngbyaceae</taxon>
        <taxon>Leptolyngbya group</taxon>
        <taxon>Leptolyngbya</taxon>
    </lineage>
</organism>